<evidence type="ECO:0000313" key="4">
    <source>
        <dbReference type="Proteomes" id="UP000027946"/>
    </source>
</evidence>
<gene>
    <name evidence="3" type="ORF">CLIT_17c00150</name>
</gene>
<evidence type="ECO:0000259" key="2">
    <source>
        <dbReference type="Pfam" id="PF13690"/>
    </source>
</evidence>
<dbReference type="EMBL" id="JJMM01000017">
    <property type="protein sequence ID" value="KDR94487.1"/>
    <property type="molecule type" value="Genomic_DNA"/>
</dbReference>
<protein>
    <submittedName>
        <fullName evidence="3">CheC domain-containing protein</fullName>
    </submittedName>
</protein>
<accession>A0A069RJS3</accession>
<reference evidence="3 4" key="1">
    <citation type="submission" date="2014-03" db="EMBL/GenBank/DDBJ databases">
        <title>Genome sequence of Clostridium litorale W6, DSM 5388.</title>
        <authorList>
            <person name="Poehlein A."/>
            <person name="Jagirdar A."/>
            <person name="Khonsari B."/>
            <person name="Chibani C.M."/>
            <person name="Gutierrez Gutierrez D.A."/>
            <person name="Davydova E."/>
            <person name="Alghaithi H.S."/>
            <person name="Nair K.P."/>
            <person name="Dhamotharan K."/>
            <person name="Chandran L."/>
            <person name="G W."/>
            <person name="Daniel R."/>
        </authorList>
    </citation>
    <scope>NUCLEOTIDE SEQUENCE [LARGE SCALE GENOMIC DNA]</scope>
    <source>
        <strain evidence="3 4">W6</strain>
    </source>
</reference>
<feature type="domain" description="Chemotaxis phosphatase CheX-like" evidence="2">
    <location>
        <begin position="40"/>
        <end position="136"/>
    </location>
</feature>
<dbReference type="InterPro" id="IPR028051">
    <property type="entry name" value="CheX-like_dom"/>
</dbReference>
<evidence type="ECO:0000256" key="1">
    <source>
        <dbReference type="ARBA" id="ARBA00022500"/>
    </source>
</evidence>
<dbReference type="STRING" id="1121324.CLIT_17c00150"/>
<dbReference type="CDD" id="cd17906">
    <property type="entry name" value="CheX"/>
    <property type="match status" value="1"/>
</dbReference>
<dbReference type="PANTHER" id="PTHR39452">
    <property type="entry name" value="CHEY-P PHOSPHATASE CHEX"/>
    <property type="match status" value="1"/>
</dbReference>
<keyword evidence="1" id="KW-0145">Chemotaxis</keyword>
<dbReference type="GO" id="GO:0006935">
    <property type="term" value="P:chemotaxis"/>
    <property type="evidence" value="ECO:0007669"/>
    <property type="project" value="UniProtKB-KW"/>
</dbReference>
<dbReference type="eggNOG" id="COG1406">
    <property type="taxonomic scope" value="Bacteria"/>
</dbReference>
<dbReference type="Pfam" id="PF13690">
    <property type="entry name" value="CheX"/>
    <property type="match status" value="1"/>
</dbReference>
<comment type="caution">
    <text evidence="3">The sequence shown here is derived from an EMBL/GenBank/DDBJ whole genome shotgun (WGS) entry which is preliminary data.</text>
</comment>
<dbReference type="InterPro" id="IPR028976">
    <property type="entry name" value="CheC-like_sf"/>
</dbReference>
<dbReference type="PANTHER" id="PTHR39452:SF1">
    <property type="entry name" value="CHEY-P PHOSPHATASE CHEX"/>
    <property type="match status" value="1"/>
</dbReference>
<keyword evidence="4" id="KW-1185">Reference proteome</keyword>
<dbReference type="Proteomes" id="UP000027946">
    <property type="component" value="Unassembled WGS sequence"/>
</dbReference>
<dbReference type="Gene3D" id="3.40.1550.10">
    <property type="entry name" value="CheC-like"/>
    <property type="match status" value="1"/>
</dbReference>
<name>A0A069RJS3_PEPLI</name>
<dbReference type="OrthoDB" id="9788100at2"/>
<evidence type="ECO:0000313" key="3">
    <source>
        <dbReference type="EMBL" id="KDR94487.1"/>
    </source>
</evidence>
<dbReference type="AlphaFoldDB" id="A0A069RJS3"/>
<organism evidence="3 4">
    <name type="scientific">Peptoclostridium litorale DSM 5388</name>
    <dbReference type="NCBI Taxonomy" id="1121324"/>
    <lineage>
        <taxon>Bacteria</taxon>
        <taxon>Bacillati</taxon>
        <taxon>Bacillota</taxon>
        <taxon>Clostridia</taxon>
        <taxon>Peptostreptococcales</taxon>
        <taxon>Peptoclostridiaceae</taxon>
        <taxon>Peptoclostridium</taxon>
    </lineage>
</organism>
<dbReference type="InterPro" id="IPR038756">
    <property type="entry name" value="CheX-like"/>
</dbReference>
<dbReference type="SUPFAM" id="SSF103039">
    <property type="entry name" value="CheC-like"/>
    <property type="match status" value="1"/>
</dbReference>
<dbReference type="RefSeq" id="WP_038266793.1">
    <property type="nucleotide sequence ID" value="NZ_FSRH01000021.1"/>
</dbReference>
<proteinExistence type="predicted"/>
<sequence length="151" mass="15987">MEYINSFIEAGNQVLSTMAQLQCTFKQPYAPATPIHAENVVVMIGITGQLKGNAMISMNEEVAKSVASKMMMGMPVEVLDDMAKSALSELGNMIMGTGATKLEGAGIKIDITPPSLMTGNNLSISSAAMDNMCIPVDTDCGHIEITISVKK</sequence>